<evidence type="ECO:0000313" key="2">
    <source>
        <dbReference type="Proteomes" id="UP000010469"/>
    </source>
</evidence>
<dbReference type="GeneID" id="14211353"/>
<protein>
    <submittedName>
        <fullName evidence="1">Uncharacterized protein</fullName>
    </submittedName>
</protein>
<dbReference type="InterPro" id="IPR021585">
    <property type="entry name" value="Ta0938"/>
</dbReference>
<accession>L0A7S6</accession>
<dbReference type="Proteomes" id="UP000010469">
    <property type="component" value="Chromosome"/>
</dbReference>
<dbReference type="EMBL" id="CP003378">
    <property type="protein sequence ID" value="AFZ69881.1"/>
    <property type="molecule type" value="Genomic_DNA"/>
</dbReference>
<evidence type="ECO:0000313" key="1">
    <source>
        <dbReference type="EMBL" id="AFZ69881.1"/>
    </source>
</evidence>
<dbReference type="HOGENOM" id="CLU_2216919_0_0_2"/>
<keyword evidence="2" id="KW-1185">Reference proteome</keyword>
<dbReference type="OrthoDB" id="33200at2157"/>
<organism evidence="1 2">
    <name type="scientific">Caldisphaera lagunensis (strain DSM 15908 / JCM 11604 / ANMR 0165 / IC-154)</name>
    <dbReference type="NCBI Taxonomy" id="1056495"/>
    <lineage>
        <taxon>Archaea</taxon>
        <taxon>Thermoproteota</taxon>
        <taxon>Thermoprotei</taxon>
        <taxon>Acidilobales</taxon>
        <taxon>Caldisphaeraceae</taxon>
        <taxon>Caldisphaera</taxon>
    </lineage>
</organism>
<dbReference type="AlphaFoldDB" id="L0A7S6"/>
<name>L0A7S6_CALLD</name>
<sequence>MKVIVNGKEAGTKETGCALCGGTWGDYYETVEGEKLFFCCNICAKAFINIINEAKKRFNLNKIDYIELRGNFYRGRNIEVKNGENSHKFYIKLSDDGDITEFKEID</sequence>
<gene>
    <name evidence="1" type="ordered locus">Calag_0093</name>
</gene>
<proteinExistence type="predicted"/>
<dbReference type="Pfam" id="PF11494">
    <property type="entry name" value="Ta0938"/>
    <property type="match status" value="1"/>
</dbReference>
<dbReference type="InParanoid" id="L0A7S6"/>
<reference evidence="2" key="1">
    <citation type="submission" date="2012-03" db="EMBL/GenBank/DDBJ databases">
        <title>Complete genome of Caldisphaera lagunensis DSM 15908.</title>
        <authorList>
            <person name="Lucas S."/>
            <person name="Copeland A."/>
            <person name="Lapidus A."/>
            <person name="Glavina del Rio T."/>
            <person name="Dalin E."/>
            <person name="Tice H."/>
            <person name="Bruce D."/>
            <person name="Goodwin L."/>
            <person name="Pitluck S."/>
            <person name="Peters L."/>
            <person name="Mikhailova N."/>
            <person name="Teshima H."/>
            <person name="Kyrpides N."/>
            <person name="Mavromatis K."/>
            <person name="Ivanova N."/>
            <person name="Brettin T."/>
            <person name="Detter J.C."/>
            <person name="Han C."/>
            <person name="Larimer F."/>
            <person name="Land M."/>
            <person name="Hauser L."/>
            <person name="Markowitz V."/>
            <person name="Cheng J.-F."/>
            <person name="Hugenholtz P."/>
            <person name="Woyke T."/>
            <person name="Wu D."/>
            <person name="Spring S."/>
            <person name="Schroeder M."/>
            <person name="Brambilla E."/>
            <person name="Klenk H.-P."/>
            <person name="Eisen J.A."/>
        </authorList>
    </citation>
    <scope>NUCLEOTIDE SEQUENCE [LARGE SCALE GENOMIC DNA]</scope>
    <source>
        <strain evidence="2">DSM 15908 / JCM 11604 / IC-154</strain>
    </source>
</reference>
<dbReference type="eggNOG" id="arCOG06030">
    <property type="taxonomic scope" value="Archaea"/>
</dbReference>
<dbReference type="KEGG" id="clg:Calag_0093"/>
<dbReference type="RefSeq" id="WP_015231779.1">
    <property type="nucleotide sequence ID" value="NC_019791.1"/>
</dbReference>
<dbReference type="STRING" id="1056495.Calag_0093"/>